<comment type="caution">
    <text evidence="2">The sequence shown here is derived from an EMBL/GenBank/DDBJ whole genome shotgun (WGS) entry which is preliminary data.</text>
</comment>
<evidence type="ECO:0000313" key="2">
    <source>
        <dbReference type="EMBL" id="KAK4194322.1"/>
    </source>
</evidence>
<keyword evidence="3" id="KW-1185">Reference proteome</keyword>
<organism evidence="2 3">
    <name type="scientific">Triangularia verruculosa</name>
    <dbReference type="NCBI Taxonomy" id="2587418"/>
    <lineage>
        <taxon>Eukaryota</taxon>
        <taxon>Fungi</taxon>
        <taxon>Dikarya</taxon>
        <taxon>Ascomycota</taxon>
        <taxon>Pezizomycotina</taxon>
        <taxon>Sordariomycetes</taxon>
        <taxon>Sordariomycetidae</taxon>
        <taxon>Sordariales</taxon>
        <taxon>Podosporaceae</taxon>
        <taxon>Triangularia</taxon>
    </lineage>
</organism>
<feature type="region of interest" description="Disordered" evidence="1">
    <location>
        <begin position="1"/>
        <end position="29"/>
    </location>
</feature>
<dbReference type="AlphaFoldDB" id="A0AAN6XAJ9"/>
<evidence type="ECO:0000313" key="3">
    <source>
        <dbReference type="Proteomes" id="UP001303160"/>
    </source>
</evidence>
<sequence length="324" mass="36466">MSDEKTNCPSEDELIYSCPPPHYVSSNGSERLPLMQQTSQTDETELVQEQASSSKGNTNTWRRVLCRITPNFLRRSKSSAHPPPGTIPWRANLEDKCFSDTISLGSYPYPIPFLLDEPSGKIKAYDNTPCTRSIGGYTYERIIRLALDRSSPPRTDWGLTLSLTSRDGAWLSSLSRADAADIIGLNSAVRTFSQPWLKWNDLSKPTRPPPQSHQQSMRIFKVASSRCRGRPRVRDTTSTRPCLVWPPLHKRAALTLSRGHKVDSKSTFASCNTARWGRHNIANPTQTTKSRRHGVWKEHSSFSGRDMIMVMTSMPTLGLLRHGQ</sequence>
<protein>
    <submittedName>
        <fullName evidence="2">Uncharacterized protein</fullName>
    </submittedName>
</protein>
<reference evidence="2" key="1">
    <citation type="journal article" date="2023" name="Mol. Phylogenet. Evol.">
        <title>Genome-scale phylogeny and comparative genomics of the fungal order Sordariales.</title>
        <authorList>
            <person name="Hensen N."/>
            <person name="Bonometti L."/>
            <person name="Westerberg I."/>
            <person name="Brannstrom I.O."/>
            <person name="Guillou S."/>
            <person name="Cros-Aarteil S."/>
            <person name="Calhoun S."/>
            <person name="Haridas S."/>
            <person name="Kuo A."/>
            <person name="Mondo S."/>
            <person name="Pangilinan J."/>
            <person name="Riley R."/>
            <person name="LaButti K."/>
            <person name="Andreopoulos B."/>
            <person name="Lipzen A."/>
            <person name="Chen C."/>
            <person name="Yan M."/>
            <person name="Daum C."/>
            <person name="Ng V."/>
            <person name="Clum A."/>
            <person name="Steindorff A."/>
            <person name="Ohm R.A."/>
            <person name="Martin F."/>
            <person name="Silar P."/>
            <person name="Natvig D.O."/>
            <person name="Lalanne C."/>
            <person name="Gautier V."/>
            <person name="Ament-Velasquez S.L."/>
            <person name="Kruys A."/>
            <person name="Hutchinson M.I."/>
            <person name="Powell A.J."/>
            <person name="Barry K."/>
            <person name="Miller A.N."/>
            <person name="Grigoriev I.V."/>
            <person name="Debuchy R."/>
            <person name="Gladieux P."/>
            <person name="Hiltunen Thoren M."/>
            <person name="Johannesson H."/>
        </authorList>
    </citation>
    <scope>NUCLEOTIDE SEQUENCE</scope>
    <source>
        <strain evidence="2">CBS 315.58</strain>
    </source>
</reference>
<dbReference type="EMBL" id="MU864071">
    <property type="protein sequence ID" value="KAK4194322.1"/>
    <property type="molecule type" value="Genomic_DNA"/>
</dbReference>
<dbReference type="Proteomes" id="UP001303160">
    <property type="component" value="Unassembled WGS sequence"/>
</dbReference>
<evidence type="ECO:0000256" key="1">
    <source>
        <dbReference type="SAM" id="MobiDB-lite"/>
    </source>
</evidence>
<gene>
    <name evidence="2" type="ORF">QBC40DRAFT_302218</name>
</gene>
<reference evidence="2" key="2">
    <citation type="submission" date="2023-05" db="EMBL/GenBank/DDBJ databases">
        <authorList>
            <consortium name="Lawrence Berkeley National Laboratory"/>
            <person name="Steindorff A."/>
            <person name="Hensen N."/>
            <person name="Bonometti L."/>
            <person name="Westerberg I."/>
            <person name="Brannstrom I.O."/>
            <person name="Guillou S."/>
            <person name="Cros-Aarteil S."/>
            <person name="Calhoun S."/>
            <person name="Haridas S."/>
            <person name="Kuo A."/>
            <person name="Mondo S."/>
            <person name="Pangilinan J."/>
            <person name="Riley R."/>
            <person name="Labutti K."/>
            <person name="Andreopoulos B."/>
            <person name="Lipzen A."/>
            <person name="Chen C."/>
            <person name="Yanf M."/>
            <person name="Daum C."/>
            <person name="Ng V."/>
            <person name="Clum A."/>
            <person name="Ohm R."/>
            <person name="Martin F."/>
            <person name="Silar P."/>
            <person name="Natvig D."/>
            <person name="Lalanne C."/>
            <person name="Gautier V."/>
            <person name="Ament-Velasquez S.L."/>
            <person name="Kruys A."/>
            <person name="Hutchinson M.I."/>
            <person name="Powell A.J."/>
            <person name="Barry K."/>
            <person name="Miller A.N."/>
            <person name="Grigoriev I.V."/>
            <person name="Debuchy R."/>
            <person name="Gladieux P."/>
            <person name="Thoren M.H."/>
            <person name="Johannesson H."/>
        </authorList>
    </citation>
    <scope>NUCLEOTIDE SEQUENCE</scope>
    <source>
        <strain evidence="2">CBS 315.58</strain>
    </source>
</reference>
<proteinExistence type="predicted"/>
<name>A0AAN6XAJ9_9PEZI</name>
<accession>A0AAN6XAJ9</accession>